<protein>
    <submittedName>
        <fullName evidence="3">C-type lectin domain-containing protein</fullName>
    </submittedName>
</protein>
<dbReference type="WBParaSite" id="ACRNAN_scaffold3700.g12548.t1">
    <property type="protein sequence ID" value="ACRNAN_scaffold3700.g12548.t1"/>
    <property type="gene ID" value="ACRNAN_scaffold3700.g12548"/>
</dbReference>
<accession>A0A914DSL3</accession>
<dbReference type="PROSITE" id="PS50041">
    <property type="entry name" value="C_TYPE_LECTIN_2"/>
    <property type="match status" value="1"/>
</dbReference>
<organism evidence="2 3">
    <name type="scientific">Acrobeloides nanus</name>
    <dbReference type="NCBI Taxonomy" id="290746"/>
    <lineage>
        <taxon>Eukaryota</taxon>
        <taxon>Metazoa</taxon>
        <taxon>Ecdysozoa</taxon>
        <taxon>Nematoda</taxon>
        <taxon>Chromadorea</taxon>
        <taxon>Rhabditida</taxon>
        <taxon>Tylenchina</taxon>
        <taxon>Cephalobomorpha</taxon>
        <taxon>Cephaloboidea</taxon>
        <taxon>Cephalobidae</taxon>
        <taxon>Acrobeloides</taxon>
    </lineage>
</organism>
<dbReference type="InterPro" id="IPR016187">
    <property type="entry name" value="CTDL_fold"/>
</dbReference>
<keyword evidence="2" id="KW-1185">Reference proteome</keyword>
<dbReference type="SUPFAM" id="SSF56436">
    <property type="entry name" value="C-type lectin-like"/>
    <property type="match status" value="2"/>
</dbReference>
<dbReference type="Proteomes" id="UP000887540">
    <property type="component" value="Unplaced"/>
</dbReference>
<dbReference type="InterPro" id="IPR001304">
    <property type="entry name" value="C-type_lectin-like"/>
</dbReference>
<evidence type="ECO:0000259" key="1">
    <source>
        <dbReference type="PROSITE" id="PS50041"/>
    </source>
</evidence>
<proteinExistence type="predicted"/>
<dbReference type="SMART" id="SM00034">
    <property type="entry name" value="CLECT"/>
    <property type="match status" value="1"/>
</dbReference>
<dbReference type="Gene3D" id="3.10.100.10">
    <property type="entry name" value="Mannose-Binding Protein A, subunit A"/>
    <property type="match status" value="1"/>
</dbReference>
<reference evidence="3" key="1">
    <citation type="submission" date="2022-11" db="UniProtKB">
        <authorList>
            <consortium name="WormBaseParasite"/>
        </authorList>
    </citation>
    <scope>IDENTIFICATION</scope>
</reference>
<dbReference type="PANTHER" id="PTHR22803">
    <property type="entry name" value="MANNOSE, PHOSPHOLIPASE, LECTIN RECEPTOR RELATED"/>
    <property type="match status" value="1"/>
</dbReference>
<dbReference type="InterPro" id="IPR016186">
    <property type="entry name" value="C-type_lectin-like/link_sf"/>
</dbReference>
<evidence type="ECO:0000313" key="3">
    <source>
        <dbReference type="WBParaSite" id="ACRNAN_scaffold3700.g12548.t1"/>
    </source>
</evidence>
<name>A0A914DSL3_9BILA</name>
<feature type="domain" description="C-type lectin" evidence="1">
    <location>
        <begin position="46"/>
        <end position="170"/>
    </location>
</feature>
<sequence>MSLPTGVWTAQNCTLKLPYICEVPPVHDPCPTTPPPNPCPSGWYYFGGYCYYPGSNADWNTGNADCQSSGAQLASIHSDAENDFIAKISNAANTFVWFGLYKPNGTWVWTDGTPVDYTNWMPGEPNGDGPEFCGEMGYCCYDSNDCCPSSYAGPGWNDYKCAFVRNYVCKKLALSK</sequence>
<dbReference type="InterPro" id="IPR050111">
    <property type="entry name" value="C-type_lectin/snaclec_domain"/>
</dbReference>
<dbReference type="AlphaFoldDB" id="A0A914DSL3"/>
<dbReference type="Pfam" id="PF00059">
    <property type="entry name" value="Lectin_C"/>
    <property type="match status" value="1"/>
</dbReference>
<evidence type="ECO:0000313" key="2">
    <source>
        <dbReference type="Proteomes" id="UP000887540"/>
    </source>
</evidence>